<evidence type="ECO:0000313" key="2">
    <source>
        <dbReference type="EMBL" id="GGA70028.1"/>
    </source>
</evidence>
<keyword evidence="1" id="KW-1133">Transmembrane helix</keyword>
<gene>
    <name evidence="2" type="ORF">GCM10011369_09650</name>
</gene>
<reference evidence="3" key="1">
    <citation type="journal article" date="2019" name="Int. J. Syst. Evol. Microbiol.">
        <title>The Global Catalogue of Microorganisms (GCM) 10K type strain sequencing project: providing services to taxonomists for standard genome sequencing and annotation.</title>
        <authorList>
            <consortium name="The Broad Institute Genomics Platform"/>
            <consortium name="The Broad Institute Genome Sequencing Center for Infectious Disease"/>
            <person name="Wu L."/>
            <person name="Ma J."/>
        </authorList>
    </citation>
    <scope>NUCLEOTIDE SEQUENCE [LARGE SCALE GENOMIC DNA]</scope>
    <source>
        <strain evidence="3">CGMCC 1.10130</strain>
    </source>
</reference>
<evidence type="ECO:0000313" key="3">
    <source>
        <dbReference type="Proteomes" id="UP000619743"/>
    </source>
</evidence>
<dbReference type="RefSeq" id="WP_087504759.1">
    <property type="nucleotide sequence ID" value="NZ_BMDX01000003.1"/>
</dbReference>
<protein>
    <submittedName>
        <fullName evidence="2">Uncharacterized protein</fullName>
    </submittedName>
</protein>
<proteinExistence type="predicted"/>
<keyword evidence="1" id="KW-0472">Membrane</keyword>
<dbReference type="Proteomes" id="UP000619743">
    <property type="component" value="Unassembled WGS sequence"/>
</dbReference>
<dbReference type="AlphaFoldDB" id="A0A8J2XNN4"/>
<evidence type="ECO:0000256" key="1">
    <source>
        <dbReference type="SAM" id="Phobius"/>
    </source>
</evidence>
<name>A0A8J2XNN4_9GAMM</name>
<sequence>MSDENYKDPYNLKYFLAFVAVLAMPTLVATLTWVRVIGGWDWQS</sequence>
<feature type="transmembrane region" description="Helical" evidence="1">
    <location>
        <begin position="12"/>
        <end position="34"/>
    </location>
</feature>
<organism evidence="2 3">
    <name type="scientific">Neiella marina</name>
    <dbReference type="NCBI Taxonomy" id="508461"/>
    <lineage>
        <taxon>Bacteria</taxon>
        <taxon>Pseudomonadati</taxon>
        <taxon>Pseudomonadota</taxon>
        <taxon>Gammaproteobacteria</taxon>
        <taxon>Alteromonadales</taxon>
        <taxon>Echinimonadaceae</taxon>
        <taxon>Neiella</taxon>
    </lineage>
</organism>
<keyword evidence="1" id="KW-0812">Transmembrane</keyword>
<comment type="caution">
    <text evidence="2">The sequence shown here is derived from an EMBL/GenBank/DDBJ whole genome shotgun (WGS) entry which is preliminary data.</text>
</comment>
<dbReference type="EMBL" id="BMDX01000003">
    <property type="protein sequence ID" value="GGA70028.1"/>
    <property type="molecule type" value="Genomic_DNA"/>
</dbReference>
<accession>A0A8J2XNN4</accession>
<keyword evidence="3" id="KW-1185">Reference proteome</keyword>